<comment type="similarity">
    <text evidence="1 2">Belongs to the CutC family.</text>
</comment>
<dbReference type="EMBL" id="FSRJ01000001">
    <property type="protein sequence ID" value="SIN71297.1"/>
    <property type="molecule type" value="Genomic_DNA"/>
</dbReference>
<comment type="caution">
    <text evidence="2">Once thought to be involved in copper homeostasis, experiments in E.coli have shown this is not the case.</text>
</comment>
<gene>
    <name evidence="2" type="primary">cutC</name>
    <name evidence="3" type="ORF">SAMN05443544_0374</name>
</gene>
<dbReference type="RefSeq" id="WP_234980710.1">
    <property type="nucleotide sequence ID" value="NZ_FSRJ01000001.1"/>
</dbReference>
<dbReference type="PANTHER" id="PTHR12598">
    <property type="entry name" value="COPPER HOMEOSTASIS PROTEIN CUTC"/>
    <property type="match status" value="1"/>
</dbReference>
<evidence type="ECO:0000313" key="4">
    <source>
        <dbReference type="Proteomes" id="UP000184699"/>
    </source>
</evidence>
<dbReference type="Proteomes" id="UP000184699">
    <property type="component" value="Unassembled WGS sequence"/>
</dbReference>
<dbReference type="Gene3D" id="3.20.20.380">
    <property type="entry name" value="Copper homeostasis (CutC) domain"/>
    <property type="match status" value="1"/>
</dbReference>
<evidence type="ECO:0000256" key="2">
    <source>
        <dbReference type="HAMAP-Rule" id="MF_00795"/>
    </source>
</evidence>
<dbReference type="GO" id="GO:0005737">
    <property type="term" value="C:cytoplasm"/>
    <property type="evidence" value="ECO:0007669"/>
    <property type="project" value="UniProtKB-SubCell"/>
</dbReference>
<comment type="subcellular location">
    <subcellularLocation>
        <location evidence="2">Cytoplasm</location>
    </subcellularLocation>
</comment>
<evidence type="ECO:0000256" key="1">
    <source>
        <dbReference type="ARBA" id="ARBA00007768"/>
    </source>
</evidence>
<dbReference type="SUPFAM" id="SSF110395">
    <property type="entry name" value="CutC-like"/>
    <property type="match status" value="1"/>
</dbReference>
<reference evidence="4" key="1">
    <citation type="submission" date="2016-11" db="EMBL/GenBank/DDBJ databases">
        <authorList>
            <person name="Varghese N."/>
            <person name="Submissions S."/>
        </authorList>
    </citation>
    <scope>NUCLEOTIDE SEQUENCE [LARGE SCALE GENOMIC DNA]</scope>
    <source>
        <strain evidence="4">DSM 8595</strain>
    </source>
</reference>
<dbReference type="GO" id="GO:0005507">
    <property type="term" value="F:copper ion binding"/>
    <property type="evidence" value="ECO:0007669"/>
    <property type="project" value="TreeGrafter"/>
</dbReference>
<dbReference type="HAMAP" id="MF_00795">
    <property type="entry name" value="CutC"/>
    <property type="match status" value="1"/>
</dbReference>
<evidence type="ECO:0000313" key="3">
    <source>
        <dbReference type="EMBL" id="SIN71297.1"/>
    </source>
</evidence>
<dbReference type="InterPro" id="IPR036822">
    <property type="entry name" value="CutC-like_dom_sf"/>
</dbReference>
<keyword evidence="4" id="KW-1185">Reference proteome</keyword>
<keyword evidence="2" id="KW-0963">Cytoplasm</keyword>
<sequence length="255" mass="25613">MNARPVVTVPAVEIAVQDAGGTAVAIAAGADRVELCSALVTGGLTPSIGTVLESVEAARGLGADHAVHVLVRSRAGGFVYDAREVSAMVRDIRALRSTGIAGVVIGAMRPDGTVDEPVVARLIEAADGLHTTFHRAIDTVARPSGLIDTLAQLGISRVLTSGAARRSIDGVDELAAMQAAAGGRLEVMAGGGVAAVDIPALLDLGLAAVHLSARRSVIDPAPSGPGGGAETVDRTDVQLVRGAVAARSAWCATQS</sequence>
<dbReference type="Pfam" id="PF03932">
    <property type="entry name" value="CutC"/>
    <property type="match status" value="1"/>
</dbReference>
<dbReference type="InterPro" id="IPR005627">
    <property type="entry name" value="CutC-like"/>
</dbReference>
<protein>
    <recommendedName>
        <fullName evidence="2">PF03932 family protein CutC</fullName>
    </recommendedName>
</protein>
<organism evidence="3 4">
    <name type="scientific">Agromyces cerinus subsp. cerinus</name>
    <dbReference type="NCBI Taxonomy" id="232089"/>
    <lineage>
        <taxon>Bacteria</taxon>
        <taxon>Bacillati</taxon>
        <taxon>Actinomycetota</taxon>
        <taxon>Actinomycetes</taxon>
        <taxon>Micrococcales</taxon>
        <taxon>Microbacteriaceae</taxon>
        <taxon>Agromyces</taxon>
    </lineage>
</organism>
<proteinExistence type="inferred from homology"/>
<dbReference type="AlphaFoldDB" id="A0A1N6DKP7"/>
<dbReference type="PANTHER" id="PTHR12598:SF0">
    <property type="entry name" value="COPPER HOMEOSTASIS PROTEIN CUTC HOMOLOG"/>
    <property type="match status" value="1"/>
</dbReference>
<name>A0A1N6DKP7_9MICO</name>
<dbReference type="STRING" id="232089.SAMN05443544_0374"/>
<accession>A0A1N6DKP7</accession>